<dbReference type="EMBL" id="JAAALK010000283">
    <property type="protein sequence ID" value="KAG8073585.1"/>
    <property type="molecule type" value="Genomic_DNA"/>
</dbReference>
<proteinExistence type="predicted"/>
<dbReference type="AlphaFoldDB" id="A0A8J5T3V0"/>
<reference evidence="3" key="2">
    <citation type="submission" date="2021-02" db="EMBL/GenBank/DDBJ databases">
        <authorList>
            <person name="Kimball J.A."/>
            <person name="Haas M.W."/>
            <person name="Macchietto M."/>
            <person name="Kono T."/>
            <person name="Duquette J."/>
            <person name="Shao M."/>
        </authorList>
    </citation>
    <scope>NUCLEOTIDE SEQUENCE</scope>
    <source>
        <tissue evidence="3">Fresh leaf tissue</tissue>
    </source>
</reference>
<evidence type="ECO:0000256" key="2">
    <source>
        <dbReference type="SAM" id="SignalP"/>
    </source>
</evidence>
<accession>A0A8J5T3V0</accession>
<protein>
    <submittedName>
        <fullName evidence="3">Uncharacterized protein</fullName>
    </submittedName>
</protein>
<feature type="chain" id="PRO_5035243932" evidence="2">
    <location>
        <begin position="28"/>
        <end position="92"/>
    </location>
</feature>
<feature type="signal peptide" evidence="2">
    <location>
        <begin position="1"/>
        <end position="27"/>
    </location>
</feature>
<evidence type="ECO:0000256" key="1">
    <source>
        <dbReference type="SAM" id="MobiDB-lite"/>
    </source>
</evidence>
<keyword evidence="2" id="KW-0732">Signal</keyword>
<keyword evidence="4" id="KW-1185">Reference proteome</keyword>
<feature type="compositionally biased region" description="Polar residues" evidence="1">
    <location>
        <begin position="71"/>
        <end position="81"/>
    </location>
</feature>
<feature type="region of interest" description="Disordered" evidence="1">
    <location>
        <begin position="42"/>
        <end position="92"/>
    </location>
</feature>
<comment type="caution">
    <text evidence="3">The sequence shown here is derived from an EMBL/GenBank/DDBJ whole genome shotgun (WGS) entry which is preliminary data.</text>
</comment>
<gene>
    <name evidence="3" type="ORF">GUJ93_ZPchr0006g41447</name>
</gene>
<name>A0A8J5T3V0_ZIZPA</name>
<dbReference type="Proteomes" id="UP000729402">
    <property type="component" value="Unassembled WGS sequence"/>
</dbReference>
<evidence type="ECO:0000313" key="4">
    <source>
        <dbReference type="Proteomes" id="UP000729402"/>
    </source>
</evidence>
<evidence type="ECO:0000313" key="3">
    <source>
        <dbReference type="EMBL" id="KAG8073585.1"/>
    </source>
</evidence>
<reference evidence="3" key="1">
    <citation type="journal article" date="2021" name="bioRxiv">
        <title>Whole Genome Assembly and Annotation of Northern Wild Rice, Zizania palustris L., Supports a Whole Genome Duplication in the Zizania Genus.</title>
        <authorList>
            <person name="Haas M."/>
            <person name="Kono T."/>
            <person name="Macchietto M."/>
            <person name="Millas R."/>
            <person name="McGilp L."/>
            <person name="Shao M."/>
            <person name="Duquette J."/>
            <person name="Hirsch C.N."/>
            <person name="Kimball J."/>
        </authorList>
    </citation>
    <scope>NUCLEOTIDE SEQUENCE</scope>
    <source>
        <tissue evidence="3">Fresh leaf tissue</tissue>
    </source>
</reference>
<sequence>MASTAAAMVRAVVVAAVLLQCCGVLHASRPLEGSVGGGHGWLGRMQQQQAGGAGAGPMTILQVLNGPGTPNGCSHSSTTPSPGGKCVGSPGR</sequence>
<organism evidence="3 4">
    <name type="scientific">Zizania palustris</name>
    <name type="common">Northern wild rice</name>
    <dbReference type="NCBI Taxonomy" id="103762"/>
    <lineage>
        <taxon>Eukaryota</taxon>
        <taxon>Viridiplantae</taxon>
        <taxon>Streptophyta</taxon>
        <taxon>Embryophyta</taxon>
        <taxon>Tracheophyta</taxon>
        <taxon>Spermatophyta</taxon>
        <taxon>Magnoliopsida</taxon>
        <taxon>Liliopsida</taxon>
        <taxon>Poales</taxon>
        <taxon>Poaceae</taxon>
        <taxon>BOP clade</taxon>
        <taxon>Oryzoideae</taxon>
        <taxon>Oryzeae</taxon>
        <taxon>Zizaniinae</taxon>
        <taxon>Zizania</taxon>
    </lineage>
</organism>